<evidence type="ECO:0000256" key="12">
    <source>
        <dbReference type="SAM" id="Phobius"/>
    </source>
</evidence>
<dbReference type="KEGG" id="ddi:DDB_G0283633"/>
<feature type="transmembrane region" description="Helical" evidence="12">
    <location>
        <begin position="6"/>
        <end position="22"/>
    </location>
</feature>
<dbReference type="SUPFAM" id="SSF103473">
    <property type="entry name" value="MFS general substrate transporter"/>
    <property type="match status" value="1"/>
</dbReference>
<feature type="transmembrane region" description="Helical" evidence="12">
    <location>
        <begin position="216"/>
        <end position="236"/>
    </location>
</feature>
<dbReference type="PaxDb" id="44689-DDB0185589"/>
<organism evidence="13 14">
    <name type="scientific">Dictyostelium discoideum</name>
    <name type="common">Social amoeba</name>
    <dbReference type="NCBI Taxonomy" id="44689"/>
    <lineage>
        <taxon>Eukaryota</taxon>
        <taxon>Amoebozoa</taxon>
        <taxon>Evosea</taxon>
        <taxon>Eumycetozoa</taxon>
        <taxon>Dictyostelia</taxon>
        <taxon>Dictyosteliales</taxon>
        <taxon>Dictyosteliaceae</taxon>
        <taxon>Dictyostelium</taxon>
    </lineage>
</organism>
<dbReference type="GO" id="GO:0015098">
    <property type="term" value="F:molybdate ion transmembrane transporter activity"/>
    <property type="evidence" value="ECO:0007669"/>
    <property type="project" value="InterPro"/>
</dbReference>
<evidence type="ECO:0000256" key="11">
    <source>
        <dbReference type="ARBA" id="ARBA00032555"/>
    </source>
</evidence>
<keyword evidence="7 12" id="KW-1133">Transmembrane helix</keyword>
<protein>
    <recommendedName>
        <fullName evidence="3">Molybdate-anion transporter</fullName>
    </recommendedName>
    <alternativeName>
        <fullName evidence="10">Major facilitator superfamily domain-containing protein 5</fullName>
    </alternativeName>
    <alternativeName>
        <fullName evidence="11">Molybdate transporter 2 homolog</fullName>
    </alternativeName>
</protein>
<accession>Q54QU6</accession>
<evidence type="ECO:0000256" key="1">
    <source>
        <dbReference type="ARBA" id="ARBA00003019"/>
    </source>
</evidence>
<dbReference type="PhylomeDB" id="Q54QU6"/>
<feature type="transmembrane region" description="Helical" evidence="12">
    <location>
        <begin position="87"/>
        <end position="106"/>
    </location>
</feature>
<dbReference type="GO" id="GO:0005886">
    <property type="term" value="C:plasma membrane"/>
    <property type="evidence" value="ECO:0007669"/>
    <property type="project" value="UniProtKB-SubCell"/>
</dbReference>
<evidence type="ECO:0000256" key="4">
    <source>
        <dbReference type="ARBA" id="ARBA00022448"/>
    </source>
</evidence>
<dbReference type="InParanoid" id="Q54QU6"/>
<feature type="transmembrane region" description="Helical" evidence="12">
    <location>
        <begin position="118"/>
        <end position="136"/>
    </location>
</feature>
<evidence type="ECO:0000256" key="9">
    <source>
        <dbReference type="ARBA" id="ARBA00023136"/>
    </source>
</evidence>
<evidence type="ECO:0000256" key="3">
    <source>
        <dbReference type="ARBA" id="ARBA00021242"/>
    </source>
</evidence>
<feature type="transmembrane region" description="Helical" evidence="12">
    <location>
        <begin position="326"/>
        <end position="347"/>
    </location>
</feature>
<dbReference type="GeneID" id="8624166"/>
<dbReference type="HOGENOM" id="CLU_034007_2_0_1"/>
<comment type="function">
    <text evidence="1">Mediates high-affinity intracellular uptake of the rare oligo-element molybdenum.</text>
</comment>
<comment type="subcellular location">
    <subcellularLocation>
        <location evidence="2">Cell membrane</location>
        <topology evidence="2">Multi-pass membrane protein</topology>
    </subcellularLocation>
</comment>
<comment type="caution">
    <text evidence="13">The sequence shown here is derived from an EMBL/GenBank/DDBJ whole genome shotgun (WGS) entry which is preliminary data.</text>
</comment>
<feature type="transmembrane region" description="Helical" evidence="12">
    <location>
        <begin position="413"/>
        <end position="433"/>
    </location>
</feature>
<dbReference type="eggNOG" id="KOG4332">
    <property type="taxonomic scope" value="Eukaryota"/>
</dbReference>
<feature type="transmembrane region" description="Helical" evidence="12">
    <location>
        <begin position="439"/>
        <end position="458"/>
    </location>
</feature>
<evidence type="ECO:0000313" key="13">
    <source>
        <dbReference type="EMBL" id="EAL65583.1"/>
    </source>
</evidence>
<sequence>MDFLFQFFITSLICGGLQFYIYSKKDNNNTTTTTNNNNNINNNNNNNSTLLDIGRNEEPNKKGEIDKSNFLTENEEKQFKKFQNKYLLTYLLAMASDWLQGPYVYVLYESYGFTKQEIAILFIFGFLSSLIFGMAVGPVIDKYGRKRMGILFGILYGLSCLTKVINNFSILLIGRLLGGIATSLLFSVFESWMIAEHNSRGFKEELLSSTFYKSSLLNGLVAIGSGLFASEVANRWGYVSPFLWAFSLLVTCSILIATQWNENYGDSSSPLVTTLKTSIQSLINDPAIISLGTVQSLFEASMYTFVFMWTPTLLESSDLLNVQLPFGLIFATFMVCVMIGSSIFNLFQKILKPEILIQYILLLSSICFIIPFFFNNSFIIYLSFLFFEILCGCYFPCAGTLRSKYIPESIRATVMNLFRVPLNLLVVTILVNIERISNQGIFLTCSIWLMIALIYYKISISKSQELIKVNK</sequence>
<dbReference type="GO" id="GO:0006811">
    <property type="term" value="P:monoatomic ion transport"/>
    <property type="evidence" value="ECO:0007669"/>
    <property type="project" value="UniProtKB-KW"/>
</dbReference>
<dbReference type="STRING" id="44689.Q54QU6"/>
<dbReference type="PANTHER" id="PTHR23516:SF1">
    <property type="entry name" value="MOLYBDATE-ANION TRANSPORTER"/>
    <property type="match status" value="1"/>
</dbReference>
<gene>
    <name evidence="13" type="ORF">DDB_G0283633</name>
</gene>
<dbReference type="PANTHER" id="PTHR23516">
    <property type="entry name" value="SAM (S-ADENOSYL METHIONINE) TRANSPORTER"/>
    <property type="match status" value="1"/>
</dbReference>
<dbReference type="Gene3D" id="1.20.1250.20">
    <property type="entry name" value="MFS general substrate transporter like domains"/>
    <property type="match status" value="1"/>
</dbReference>
<evidence type="ECO:0000313" key="14">
    <source>
        <dbReference type="Proteomes" id="UP000002195"/>
    </source>
</evidence>
<dbReference type="CDD" id="cd17487">
    <property type="entry name" value="MFS_MFSD5_like"/>
    <property type="match status" value="1"/>
</dbReference>
<keyword evidence="8" id="KW-0406">Ion transport</keyword>
<dbReference type="AlphaFoldDB" id="Q54QU6"/>
<feature type="transmembrane region" description="Helical" evidence="12">
    <location>
        <begin position="380"/>
        <end position="401"/>
    </location>
</feature>
<feature type="transmembrane region" description="Helical" evidence="12">
    <location>
        <begin position="242"/>
        <end position="261"/>
    </location>
</feature>
<dbReference type="FunCoup" id="Q54QU6">
    <property type="interactions" value="76"/>
</dbReference>
<dbReference type="EMBL" id="AAFI02000056">
    <property type="protein sequence ID" value="EAL65583.1"/>
    <property type="molecule type" value="Genomic_DNA"/>
</dbReference>
<keyword evidence="9 12" id="KW-0472">Membrane</keyword>
<dbReference type="SMR" id="Q54QU6"/>
<dbReference type="OMA" id="CCGWVVL"/>
<evidence type="ECO:0000256" key="2">
    <source>
        <dbReference type="ARBA" id="ARBA00004651"/>
    </source>
</evidence>
<keyword evidence="6 12" id="KW-0812">Transmembrane</keyword>
<keyword evidence="5" id="KW-1003">Cell membrane</keyword>
<dbReference type="Pfam" id="PF05631">
    <property type="entry name" value="MFS_5"/>
    <property type="match status" value="1"/>
</dbReference>
<keyword evidence="14" id="KW-1185">Reference proteome</keyword>
<dbReference type="dictyBase" id="DDB_G0283633"/>
<dbReference type="Proteomes" id="UP000002195">
    <property type="component" value="Unassembled WGS sequence"/>
</dbReference>
<evidence type="ECO:0000256" key="8">
    <source>
        <dbReference type="ARBA" id="ARBA00023065"/>
    </source>
</evidence>
<feature type="transmembrane region" description="Helical" evidence="12">
    <location>
        <begin position="356"/>
        <end position="374"/>
    </location>
</feature>
<evidence type="ECO:0000256" key="6">
    <source>
        <dbReference type="ARBA" id="ARBA00022692"/>
    </source>
</evidence>
<feature type="transmembrane region" description="Helical" evidence="12">
    <location>
        <begin position="172"/>
        <end position="195"/>
    </location>
</feature>
<keyword evidence="4" id="KW-0813">Transport</keyword>
<dbReference type="RefSeq" id="XP_638927.1">
    <property type="nucleotide sequence ID" value="XM_633835.1"/>
</dbReference>
<evidence type="ECO:0000256" key="5">
    <source>
        <dbReference type="ARBA" id="ARBA00022475"/>
    </source>
</evidence>
<dbReference type="VEuPathDB" id="AmoebaDB:DDB_G0283633"/>
<evidence type="ECO:0000256" key="7">
    <source>
        <dbReference type="ARBA" id="ARBA00022989"/>
    </source>
</evidence>
<proteinExistence type="predicted"/>
<evidence type="ECO:0000256" key="10">
    <source>
        <dbReference type="ARBA" id="ARBA00030646"/>
    </source>
</evidence>
<dbReference type="InterPro" id="IPR008509">
    <property type="entry name" value="MOT2/MFSD5"/>
</dbReference>
<name>Q54QU6_DICDI</name>
<reference evidence="13 14" key="1">
    <citation type="journal article" date="2005" name="Nature">
        <title>The genome of the social amoeba Dictyostelium discoideum.</title>
        <authorList>
            <consortium name="The Dictyostelium discoideum Sequencing Consortium"/>
            <person name="Eichinger L."/>
            <person name="Pachebat J.A."/>
            <person name="Glockner G."/>
            <person name="Rajandream M.A."/>
            <person name="Sucgang R."/>
            <person name="Berriman M."/>
            <person name="Song J."/>
            <person name="Olsen R."/>
            <person name="Szafranski K."/>
            <person name="Xu Q."/>
            <person name="Tunggal B."/>
            <person name="Kummerfeld S."/>
            <person name="Madera M."/>
            <person name="Konfortov B.A."/>
            <person name="Rivero F."/>
            <person name="Bankier A.T."/>
            <person name="Lehmann R."/>
            <person name="Hamlin N."/>
            <person name="Davies R."/>
            <person name="Gaudet P."/>
            <person name="Fey P."/>
            <person name="Pilcher K."/>
            <person name="Chen G."/>
            <person name="Saunders D."/>
            <person name="Sodergren E."/>
            <person name="Davis P."/>
            <person name="Kerhornou A."/>
            <person name="Nie X."/>
            <person name="Hall N."/>
            <person name="Anjard C."/>
            <person name="Hemphill L."/>
            <person name="Bason N."/>
            <person name="Farbrother P."/>
            <person name="Desany B."/>
            <person name="Just E."/>
            <person name="Morio T."/>
            <person name="Rost R."/>
            <person name="Churcher C."/>
            <person name="Cooper J."/>
            <person name="Haydock S."/>
            <person name="van Driessche N."/>
            <person name="Cronin A."/>
            <person name="Goodhead I."/>
            <person name="Muzny D."/>
            <person name="Mourier T."/>
            <person name="Pain A."/>
            <person name="Lu M."/>
            <person name="Harper D."/>
            <person name="Lindsay R."/>
            <person name="Hauser H."/>
            <person name="James K."/>
            <person name="Quiles M."/>
            <person name="Madan Babu M."/>
            <person name="Saito T."/>
            <person name="Buchrieser C."/>
            <person name="Wardroper A."/>
            <person name="Felder M."/>
            <person name="Thangavelu M."/>
            <person name="Johnson D."/>
            <person name="Knights A."/>
            <person name="Loulseged H."/>
            <person name="Mungall K."/>
            <person name="Oliver K."/>
            <person name="Price C."/>
            <person name="Quail M.A."/>
            <person name="Urushihara H."/>
            <person name="Hernandez J."/>
            <person name="Rabbinowitsch E."/>
            <person name="Steffen D."/>
            <person name="Sanders M."/>
            <person name="Ma J."/>
            <person name="Kohara Y."/>
            <person name="Sharp S."/>
            <person name="Simmonds M."/>
            <person name="Spiegler S."/>
            <person name="Tivey A."/>
            <person name="Sugano S."/>
            <person name="White B."/>
            <person name="Walker D."/>
            <person name="Woodward J."/>
            <person name="Winckler T."/>
            <person name="Tanaka Y."/>
            <person name="Shaulsky G."/>
            <person name="Schleicher M."/>
            <person name="Weinstock G."/>
            <person name="Rosenthal A."/>
            <person name="Cox E.C."/>
            <person name="Chisholm R.L."/>
            <person name="Gibbs R."/>
            <person name="Loomis W.F."/>
            <person name="Platzer M."/>
            <person name="Kay R.R."/>
            <person name="Williams J."/>
            <person name="Dear P.H."/>
            <person name="Noegel A.A."/>
            <person name="Barrell B."/>
            <person name="Kuspa A."/>
        </authorList>
    </citation>
    <scope>NUCLEOTIDE SEQUENCE [LARGE SCALE GENOMIC DNA]</scope>
    <source>
        <strain evidence="13 14">AX4</strain>
    </source>
</reference>
<dbReference type="InterPro" id="IPR036259">
    <property type="entry name" value="MFS_trans_sf"/>
</dbReference>